<name>A0A2V3PKI9_9BACT</name>
<keyword evidence="2" id="KW-1185">Reference proteome</keyword>
<reference evidence="1 2" key="1">
    <citation type="submission" date="2018-03" db="EMBL/GenBank/DDBJ databases">
        <title>Genomic Encyclopedia of Archaeal and Bacterial Type Strains, Phase II (KMG-II): from individual species to whole genera.</title>
        <authorList>
            <person name="Goeker M."/>
        </authorList>
    </citation>
    <scope>NUCLEOTIDE SEQUENCE [LARGE SCALE GENOMIC DNA]</scope>
    <source>
        <strain evidence="1 2">DSM 100214</strain>
    </source>
</reference>
<gene>
    <name evidence="1" type="ORF">CLV62_1444</name>
</gene>
<dbReference type="AlphaFoldDB" id="A0A2V3PKI9"/>
<accession>A0A2V3PKI9</accession>
<organism evidence="1 2">
    <name type="scientific">Dysgonomonas alginatilytica</name>
    <dbReference type="NCBI Taxonomy" id="1605892"/>
    <lineage>
        <taxon>Bacteria</taxon>
        <taxon>Pseudomonadati</taxon>
        <taxon>Bacteroidota</taxon>
        <taxon>Bacteroidia</taxon>
        <taxon>Bacteroidales</taxon>
        <taxon>Dysgonomonadaceae</taxon>
        <taxon>Dysgonomonas</taxon>
    </lineage>
</organism>
<sequence length="51" mass="6032">MNIIIITEKQYEYFKYKILIDALEELFEEEKTPCNNCQGQGCTVCNGFGYW</sequence>
<proteinExistence type="predicted"/>
<comment type="caution">
    <text evidence="1">The sequence shown here is derived from an EMBL/GenBank/DDBJ whole genome shotgun (WGS) entry which is preliminary data.</text>
</comment>
<dbReference type="Proteomes" id="UP000247973">
    <property type="component" value="Unassembled WGS sequence"/>
</dbReference>
<evidence type="ECO:0000313" key="2">
    <source>
        <dbReference type="Proteomes" id="UP000247973"/>
    </source>
</evidence>
<dbReference type="EMBL" id="QICL01000044">
    <property type="protein sequence ID" value="PXV58792.1"/>
    <property type="molecule type" value="Genomic_DNA"/>
</dbReference>
<protein>
    <submittedName>
        <fullName evidence="1">Uncharacterized protein</fullName>
    </submittedName>
</protein>
<evidence type="ECO:0000313" key="1">
    <source>
        <dbReference type="EMBL" id="PXV58792.1"/>
    </source>
</evidence>